<reference evidence="1" key="1">
    <citation type="submission" date="2020-10" db="EMBL/GenBank/DDBJ databases">
        <authorList>
            <person name="Hahn C.J."/>
            <person name="Laso-Perez R."/>
            <person name="Vulcano F."/>
            <person name="Vaziourakis K.-M."/>
            <person name="Stokke R."/>
            <person name="Steen I.H."/>
            <person name="Teske A."/>
            <person name="Boetius A."/>
            <person name="Liebeke M."/>
            <person name="Amann R."/>
            <person name="Knittel K."/>
        </authorList>
    </citation>
    <scope>NUCLEOTIDE SEQUENCE</scope>
    <source>
        <strain evidence="1">Gfbio:e3339647-f889-4370-9287-4fb5cb688e4c:AG392J18_GoMArc1</strain>
    </source>
</reference>
<accession>A0A811TGA3</accession>
<evidence type="ECO:0000313" key="2">
    <source>
        <dbReference type="Proteomes" id="UP000612009"/>
    </source>
</evidence>
<comment type="caution">
    <text evidence="1">The sequence shown here is derived from an EMBL/GenBank/DDBJ whole genome shotgun (WGS) entry which is preliminary data.</text>
</comment>
<name>A0A811TGA3_9EURY</name>
<organism evidence="1 2">
    <name type="scientific">Candidatus Argoarchaeum ethanivorans</name>
    <dbReference type="NCBI Taxonomy" id="2608793"/>
    <lineage>
        <taxon>Archaea</taxon>
        <taxon>Methanobacteriati</taxon>
        <taxon>Methanobacteriota</taxon>
        <taxon>Stenosarchaea group</taxon>
        <taxon>Methanomicrobia</taxon>
        <taxon>Methanosarcinales</taxon>
        <taxon>Methanosarcinales incertae sedis</taxon>
        <taxon>GOM Arc I cluster</taxon>
        <taxon>Candidatus Argoarchaeum</taxon>
    </lineage>
</organism>
<dbReference type="Proteomes" id="UP000612009">
    <property type="component" value="Unassembled WGS sequence"/>
</dbReference>
<gene>
    <name evidence="1" type="ORF">LAKADJCE_00791</name>
</gene>
<protein>
    <submittedName>
        <fullName evidence="1">Uncharacterized protein</fullName>
    </submittedName>
</protein>
<sequence>MDIEDLDIVAKRVFERCMPAKEEMDESAEKSKFLEAFSGLEYSTIGHLLYETIKIALIAGGADIVIGKIKSGKGGLEKSGEKMEKAAFEVLNEKISDETEARQIAISISTTGREEFEIHINSKK</sequence>
<dbReference type="AlphaFoldDB" id="A0A811TGA3"/>
<dbReference type="EMBL" id="CAJHIR010000055">
    <property type="protein sequence ID" value="CAD6494499.1"/>
    <property type="molecule type" value="Genomic_DNA"/>
</dbReference>
<proteinExistence type="predicted"/>
<evidence type="ECO:0000313" key="1">
    <source>
        <dbReference type="EMBL" id="CAD6494499.1"/>
    </source>
</evidence>